<proteinExistence type="predicted"/>
<dbReference type="OrthoDB" id="3026402at2759"/>
<dbReference type="EMBL" id="QPFP01000005">
    <property type="protein sequence ID" value="TEB36855.1"/>
    <property type="molecule type" value="Genomic_DNA"/>
</dbReference>
<protein>
    <submittedName>
        <fullName evidence="1">Uncharacterized protein</fullName>
    </submittedName>
</protein>
<evidence type="ECO:0000313" key="1">
    <source>
        <dbReference type="EMBL" id="TEB36855.1"/>
    </source>
</evidence>
<sequence>MALNGIAQAPIVYKTTVSAYTPPSKLGTLPLALTLQNLCARSNMKSISVLTLLAFLALRVAAAPTDPPPAEGEVPVLRCANANRDVCPSGYTCCGPLHPQEGGICRILDADQACIFS</sequence>
<organism evidence="1 2">
    <name type="scientific">Coprinellus micaceus</name>
    <name type="common">Glistening ink-cap mushroom</name>
    <name type="synonym">Coprinus micaceus</name>
    <dbReference type="NCBI Taxonomy" id="71717"/>
    <lineage>
        <taxon>Eukaryota</taxon>
        <taxon>Fungi</taxon>
        <taxon>Dikarya</taxon>
        <taxon>Basidiomycota</taxon>
        <taxon>Agaricomycotina</taxon>
        <taxon>Agaricomycetes</taxon>
        <taxon>Agaricomycetidae</taxon>
        <taxon>Agaricales</taxon>
        <taxon>Agaricineae</taxon>
        <taxon>Psathyrellaceae</taxon>
        <taxon>Coprinellus</taxon>
    </lineage>
</organism>
<evidence type="ECO:0000313" key="2">
    <source>
        <dbReference type="Proteomes" id="UP000298030"/>
    </source>
</evidence>
<reference evidence="1 2" key="1">
    <citation type="journal article" date="2019" name="Nat. Ecol. Evol.">
        <title>Megaphylogeny resolves global patterns of mushroom evolution.</title>
        <authorList>
            <person name="Varga T."/>
            <person name="Krizsan K."/>
            <person name="Foldi C."/>
            <person name="Dima B."/>
            <person name="Sanchez-Garcia M."/>
            <person name="Sanchez-Ramirez S."/>
            <person name="Szollosi G.J."/>
            <person name="Szarkandi J.G."/>
            <person name="Papp V."/>
            <person name="Albert L."/>
            <person name="Andreopoulos W."/>
            <person name="Angelini C."/>
            <person name="Antonin V."/>
            <person name="Barry K.W."/>
            <person name="Bougher N.L."/>
            <person name="Buchanan P."/>
            <person name="Buyck B."/>
            <person name="Bense V."/>
            <person name="Catcheside P."/>
            <person name="Chovatia M."/>
            <person name="Cooper J."/>
            <person name="Damon W."/>
            <person name="Desjardin D."/>
            <person name="Finy P."/>
            <person name="Geml J."/>
            <person name="Haridas S."/>
            <person name="Hughes K."/>
            <person name="Justo A."/>
            <person name="Karasinski D."/>
            <person name="Kautmanova I."/>
            <person name="Kiss B."/>
            <person name="Kocsube S."/>
            <person name="Kotiranta H."/>
            <person name="LaButti K.M."/>
            <person name="Lechner B.E."/>
            <person name="Liimatainen K."/>
            <person name="Lipzen A."/>
            <person name="Lukacs Z."/>
            <person name="Mihaltcheva S."/>
            <person name="Morgado L.N."/>
            <person name="Niskanen T."/>
            <person name="Noordeloos M.E."/>
            <person name="Ohm R.A."/>
            <person name="Ortiz-Santana B."/>
            <person name="Ovrebo C."/>
            <person name="Racz N."/>
            <person name="Riley R."/>
            <person name="Savchenko A."/>
            <person name="Shiryaev A."/>
            <person name="Soop K."/>
            <person name="Spirin V."/>
            <person name="Szebenyi C."/>
            <person name="Tomsovsky M."/>
            <person name="Tulloss R.E."/>
            <person name="Uehling J."/>
            <person name="Grigoriev I.V."/>
            <person name="Vagvolgyi C."/>
            <person name="Papp T."/>
            <person name="Martin F.M."/>
            <person name="Miettinen O."/>
            <person name="Hibbett D.S."/>
            <person name="Nagy L.G."/>
        </authorList>
    </citation>
    <scope>NUCLEOTIDE SEQUENCE [LARGE SCALE GENOMIC DNA]</scope>
    <source>
        <strain evidence="1 2">FP101781</strain>
    </source>
</reference>
<gene>
    <name evidence="1" type="ORF">FA13DRAFT_1088709</name>
</gene>
<dbReference type="Proteomes" id="UP000298030">
    <property type="component" value="Unassembled WGS sequence"/>
</dbReference>
<comment type="caution">
    <text evidence="1">The sequence shown here is derived from an EMBL/GenBank/DDBJ whole genome shotgun (WGS) entry which is preliminary data.</text>
</comment>
<accession>A0A4Y7TRP5</accession>
<dbReference type="AlphaFoldDB" id="A0A4Y7TRP5"/>
<name>A0A4Y7TRP5_COPMI</name>
<keyword evidence="2" id="KW-1185">Reference proteome</keyword>